<sequence>MNSNVKFISSISTEGEFEILVKKYAEELFKGKAYLVGGPYDNGKDLVIKRGEREVHQAVQITIQEKKIEDKLEADLLKVVKLVDEHNYPSVMHFFWSHPISETKLDKLRSEAMANHLISLEFYDAKRIAQDLTDHYPLILNYLIKEIHKIDIQNDEPINFQQRAFYEYLLLSKDSTNLKNAIIDANILSHLNEGGKTLEELLGLLQGVNLKVGSLKGKLQILSHIGKINHKDGVYTLSTEEISKLENIKLRDSTRKQELIEIISDKLAKHTDKDFAPEVVKLIVTAYEESISIQISESKFESPKLRIFQETIHNLKVLINDKCDLGIEDSEALAKELLELAGENEYLSEHCSAKLCVSFLSDSKLEKYIEDKSFYIYFDAPVLIPYLITIMFKDNSLFDKSIKNINLLRENVNSIKNKRLRVSNEHFEETARHYSQAEKLSQFVNEELVEQLGESKNVYFNVYMKWKKKRDEKTSFEDFTSAFLGLEKEDVNQGDKFTTYARCIFELLTAANFDIIDNKDLVSSEFIERTRRKFIRESTSFRPYRAIDNDIYCAYTLGEEKLHLDSRGYFSTPMLITLDTSQYLLRNIIRREYKYAEWLIYTPQRAIERLSLVGLKISSESLKDGVLATISEEYFFKENSVSLIDTLSIIIDDNNNSEGDVIKFVTSLRRKVNEEALDYSEIDVVHYNNISHVLLFIHREFRDEFSKIIKLFSDVSYQDILTKLLMTSIKGEFDDKQRDLLREDMQKILLSYH</sequence>
<dbReference type="RefSeq" id="WP_195711732.1">
    <property type="nucleotide sequence ID" value="NZ_CP062917.1"/>
</dbReference>
<reference evidence="1 2" key="1">
    <citation type="submission" date="2020-10" db="EMBL/GenBank/DDBJ databases">
        <title>Resistance determinants and their genetic context in bacteria from a longitudinal study of pigs reared under conventional and antibiotic-free husbandry practices.</title>
        <authorList>
            <person name="Poulin-Laprade D."/>
            <person name="Brouard J.-S."/>
            <person name="Gagnon N."/>
            <person name="Turcotte A."/>
            <person name="Langlois A."/>
            <person name="Matte J.J."/>
            <person name="Carrillo C.D."/>
            <person name="Zaheer R."/>
            <person name="McAllister T."/>
            <person name="Topp E."/>
            <person name="Talbot G."/>
        </authorList>
    </citation>
    <scope>NUCLEOTIDE SEQUENCE [LARGE SCALE GENOMIC DNA]</scope>
    <source>
        <strain evidence="1 2">Res13-Abat-PEB01-P1-04-A</strain>
        <plasmid evidence="1 2">unnamednovel_1</plasmid>
    </source>
</reference>
<name>A0AAP9XV40_RAOTE</name>
<gene>
    <name evidence="1" type="ORF">IMO34_28080</name>
</gene>
<dbReference type="AlphaFoldDB" id="A0AAP9XV40"/>
<keyword evidence="1" id="KW-0614">Plasmid</keyword>
<accession>A0AAP9XV40</accession>
<geneLocation type="plasmid" evidence="1 2">
    <name>unnamednovel_1</name>
</geneLocation>
<evidence type="ECO:0000313" key="1">
    <source>
        <dbReference type="EMBL" id="QPF11689.1"/>
    </source>
</evidence>
<protein>
    <submittedName>
        <fullName evidence="1">Uncharacterized protein</fullName>
    </submittedName>
</protein>
<organism evidence="1 2">
    <name type="scientific">Raoultella terrigena</name>
    <name type="common">Klebsiella terrigena</name>
    <dbReference type="NCBI Taxonomy" id="577"/>
    <lineage>
        <taxon>Bacteria</taxon>
        <taxon>Pseudomonadati</taxon>
        <taxon>Pseudomonadota</taxon>
        <taxon>Gammaproteobacteria</taxon>
        <taxon>Enterobacterales</taxon>
        <taxon>Enterobacteriaceae</taxon>
        <taxon>Klebsiella/Raoultella group</taxon>
        <taxon>Raoultella</taxon>
    </lineage>
</organism>
<dbReference type="Proteomes" id="UP000594500">
    <property type="component" value="Plasmid unnamednovel_1"/>
</dbReference>
<proteinExistence type="predicted"/>
<dbReference type="EMBL" id="CP062917">
    <property type="protein sequence ID" value="QPF11689.1"/>
    <property type="molecule type" value="Genomic_DNA"/>
</dbReference>
<evidence type="ECO:0000313" key="2">
    <source>
        <dbReference type="Proteomes" id="UP000594500"/>
    </source>
</evidence>